<accession>A0A6A6HZ93</accession>
<dbReference type="AlphaFoldDB" id="A0A6A6HZ93"/>
<dbReference type="GeneID" id="54572980"/>
<evidence type="ECO:0000313" key="1">
    <source>
        <dbReference type="EMBL" id="KAF2242660.1"/>
    </source>
</evidence>
<name>A0A6A6HZ93_9PLEO</name>
<gene>
    <name evidence="1" type="ORF">BU26DRAFT_129922</name>
</gene>
<sequence>MRAKHRFFVMPSCVVAIVRCRSFFPRWMKRCLPSKIFARSEPFFLPPPQISLLSSSFSSASKNLPLQSPIPINTMKFFTVFFTIFNIGAAIPIPDANSKILLGVNIAIQIHDDHANNLQCPSPSGASFFGQQCPAI</sequence>
<dbReference type="RefSeq" id="XP_033677664.1">
    <property type="nucleotide sequence ID" value="XM_033819650.1"/>
</dbReference>
<dbReference type="EMBL" id="ML987207">
    <property type="protein sequence ID" value="KAF2242660.1"/>
    <property type="molecule type" value="Genomic_DNA"/>
</dbReference>
<dbReference type="Proteomes" id="UP000800094">
    <property type="component" value="Unassembled WGS sequence"/>
</dbReference>
<evidence type="ECO:0000313" key="2">
    <source>
        <dbReference type="Proteomes" id="UP000800094"/>
    </source>
</evidence>
<keyword evidence="2" id="KW-1185">Reference proteome</keyword>
<organism evidence="1 2">
    <name type="scientific">Trematosphaeria pertusa</name>
    <dbReference type="NCBI Taxonomy" id="390896"/>
    <lineage>
        <taxon>Eukaryota</taxon>
        <taxon>Fungi</taxon>
        <taxon>Dikarya</taxon>
        <taxon>Ascomycota</taxon>
        <taxon>Pezizomycotina</taxon>
        <taxon>Dothideomycetes</taxon>
        <taxon>Pleosporomycetidae</taxon>
        <taxon>Pleosporales</taxon>
        <taxon>Massarineae</taxon>
        <taxon>Trematosphaeriaceae</taxon>
        <taxon>Trematosphaeria</taxon>
    </lineage>
</organism>
<reference evidence="1" key="1">
    <citation type="journal article" date="2020" name="Stud. Mycol.">
        <title>101 Dothideomycetes genomes: a test case for predicting lifestyles and emergence of pathogens.</title>
        <authorList>
            <person name="Haridas S."/>
            <person name="Albert R."/>
            <person name="Binder M."/>
            <person name="Bloem J."/>
            <person name="Labutti K."/>
            <person name="Salamov A."/>
            <person name="Andreopoulos B."/>
            <person name="Baker S."/>
            <person name="Barry K."/>
            <person name="Bills G."/>
            <person name="Bluhm B."/>
            <person name="Cannon C."/>
            <person name="Castanera R."/>
            <person name="Culley D."/>
            <person name="Daum C."/>
            <person name="Ezra D."/>
            <person name="Gonzalez J."/>
            <person name="Henrissat B."/>
            <person name="Kuo A."/>
            <person name="Liang C."/>
            <person name="Lipzen A."/>
            <person name="Lutzoni F."/>
            <person name="Magnuson J."/>
            <person name="Mondo S."/>
            <person name="Nolan M."/>
            <person name="Ohm R."/>
            <person name="Pangilinan J."/>
            <person name="Park H.-J."/>
            <person name="Ramirez L."/>
            <person name="Alfaro M."/>
            <person name="Sun H."/>
            <person name="Tritt A."/>
            <person name="Yoshinaga Y."/>
            <person name="Zwiers L.-H."/>
            <person name="Turgeon B."/>
            <person name="Goodwin S."/>
            <person name="Spatafora J."/>
            <person name="Crous P."/>
            <person name="Grigoriev I."/>
        </authorList>
    </citation>
    <scope>NUCLEOTIDE SEQUENCE</scope>
    <source>
        <strain evidence="1">CBS 122368</strain>
    </source>
</reference>
<proteinExistence type="predicted"/>
<protein>
    <submittedName>
        <fullName evidence="1">Uncharacterized protein</fullName>
    </submittedName>
</protein>